<feature type="compositionally biased region" description="Basic and acidic residues" evidence="1">
    <location>
        <begin position="368"/>
        <end position="381"/>
    </location>
</feature>
<proteinExistence type="predicted"/>
<feature type="compositionally biased region" description="Acidic residues" evidence="1">
    <location>
        <begin position="382"/>
        <end position="396"/>
    </location>
</feature>
<reference evidence="2 3" key="2">
    <citation type="submission" date="2015-05" db="EMBL/GenBank/DDBJ databases">
        <title>Distinctive expansion of gene families associated with plant cell wall degradation and secondary metabolism in the genomes of grapevine trunk pathogens.</title>
        <authorList>
            <person name="Lawrence D.P."/>
            <person name="Travadon R."/>
            <person name="Rolshausen P.E."/>
            <person name="Baumgartner K."/>
        </authorList>
    </citation>
    <scope>NUCLEOTIDE SEQUENCE [LARGE SCALE GENOMIC DNA]</scope>
    <source>
        <strain evidence="2">DS831</strain>
    </source>
</reference>
<comment type="caution">
    <text evidence="2">The sequence shown here is derived from an EMBL/GenBank/DDBJ whole genome shotgun (WGS) entry which is preliminary data.</text>
</comment>
<evidence type="ECO:0000256" key="1">
    <source>
        <dbReference type="SAM" id="MobiDB-lite"/>
    </source>
</evidence>
<feature type="compositionally biased region" description="Basic and acidic residues" evidence="1">
    <location>
        <begin position="351"/>
        <end position="361"/>
    </location>
</feature>
<evidence type="ECO:0000313" key="2">
    <source>
        <dbReference type="EMBL" id="KKY23051.1"/>
    </source>
</evidence>
<protein>
    <submittedName>
        <fullName evidence="2">Uncharacterized protein</fullName>
    </submittedName>
</protein>
<dbReference type="EMBL" id="LAQI01000070">
    <property type="protein sequence ID" value="KKY23051.1"/>
    <property type="molecule type" value="Genomic_DNA"/>
</dbReference>
<accession>A0A0G2ELM3</accession>
<dbReference type="Proteomes" id="UP000034182">
    <property type="component" value="Unassembled WGS sequence"/>
</dbReference>
<organism evidence="2 3">
    <name type="scientific">Diplodia seriata</name>
    <dbReference type="NCBI Taxonomy" id="420778"/>
    <lineage>
        <taxon>Eukaryota</taxon>
        <taxon>Fungi</taxon>
        <taxon>Dikarya</taxon>
        <taxon>Ascomycota</taxon>
        <taxon>Pezizomycotina</taxon>
        <taxon>Dothideomycetes</taxon>
        <taxon>Dothideomycetes incertae sedis</taxon>
        <taxon>Botryosphaeriales</taxon>
        <taxon>Botryosphaeriaceae</taxon>
        <taxon>Diplodia</taxon>
    </lineage>
</organism>
<name>A0A0G2ELM3_9PEZI</name>
<reference evidence="2 3" key="1">
    <citation type="submission" date="2015-03" db="EMBL/GenBank/DDBJ databases">
        <authorList>
            <person name="Morales-Cruz A."/>
            <person name="Amrine K.C."/>
            <person name="Cantu D."/>
        </authorList>
    </citation>
    <scope>NUCLEOTIDE SEQUENCE [LARGE SCALE GENOMIC DNA]</scope>
    <source>
        <strain evidence="2">DS831</strain>
    </source>
</reference>
<sequence length="447" mass="51316">MAESLSPDPPDFIHLVDPSYFDPDPIEPFRLLDLPRELRDMIYERMFIRNTVFITQGECWGPGQKKRNNRSRWSSQLHSRQIRRTTFLNPPARYWSYDDPHLTDVEPSGNVNVFLSNRQIYQEASAVYYKNNFCFMDEFSVPACYTFLMDRTPHALKHLKHITLHITAWYDGASMGSEMNSQDMFDLVGFINRNLSLKSLSLELQGWPPDVRSATWDWLTPGCLFAQYKMSWIGALLELQPVPNLSIAISAEHRGPPGRLAAFIRLLRSSLLQNGECLGSRNIKAYSRHAGRWCSRTEADGQVVKCYKRKTTDRGLRVLSHDDARGRSFTERPQRAAPLWEGAVAKRVARGEEREEAREQVRAAAADGRYDDDLHSSHGAEDSDVSDYDASDDGDNDSLNSLELGDDVEAVRDEKYFMFYRGNPDRIWRHKDERYRVGASTDAEDST</sequence>
<evidence type="ECO:0000313" key="3">
    <source>
        <dbReference type="Proteomes" id="UP000034182"/>
    </source>
</evidence>
<dbReference type="AlphaFoldDB" id="A0A0G2ELM3"/>
<dbReference type="PANTHER" id="PTHR38790">
    <property type="entry name" value="2EXR DOMAIN-CONTAINING PROTEIN-RELATED"/>
    <property type="match status" value="1"/>
</dbReference>
<dbReference type="PANTHER" id="PTHR38790:SF9">
    <property type="entry name" value="F-BOX DOMAIN-CONTAINING PROTEIN"/>
    <property type="match status" value="1"/>
</dbReference>
<feature type="region of interest" description="Disordered" evidence="1">
    <location>
        <begin position="351"/>
        <end position="405"/>
    </location>
</feature>
<gene>
    <name evidence="2" type="ORF">UCDDS831_g03176</name>
</gene>